<organism evidence="2">
    <name type="scientific">Arundo donax</name>
    <name type="common">Giant reed</name>
    <name type="synonym">Donax arundinaceus</name>
    <dbReference type="NCBI Taxonomy" id="35708"/>
    <lineage>
        <taxon>Eukaryota</taxon>
        <taxon>Viridiplantae</taxon>
        <taxon>Streptophyta</taxon>
        <taxon>Embryophyta</taxon>
        <taxon>Tracheophyta</taxon>
        <taxon>Spermatophyta</taxon>
        <taxon>Magnoliopsida</taxon>
        <taxon>Liliopsida</taxon>
        <taxon>Poales</taxon>
        <taxon>Poaceae</taxon>
        <taxon>PACMAD clade</taxon>
        <taxon>Arundinoideae</taxon>
        <taxon>Arundineae</taxon>
        <taxon>Arundo</taxon>
    </lineage>
</organism>
<reference evidence="2" key="1">
    <citation type="submission" date="2014-09" db="EMBL/GenBank/DDBJ databases">
        <authorList>
            <person name="Magalhaes I.L.F."/>
            <person name="Oliveira U."/>
            <person name="Santos F.R."/>
            <person name="Vidigal T.H.D.A."/>
            <person name="Brescovit A.D."/>
            <person name="Santos A.J."/>
        </authorList>
    </citation>
    <scope>NUCLEOTIDE SEQUENCE</scope>
    <source>
        <tissue evidence="2">Shoot tissue taken approximately 20 cm above the soil surface</tissue>
    </source>
</reference>
<sequence>MGRRGAVNPWMGSPSSVAHGGTYAGREWQQW</sequence>
<name>A0A0A8YW98_ARUDO</name>
<feature type="region of interest" description="Disordered" evidence="1">
    <location>
        <begin position="1"/>
        <end position="31"/>
    </location>
</feature>
<accession>A0A0A8YW98</accession>
<dbReference type="AlphaFoldDB" id="A0A0A8YW98"/>
<dbReference type="EMBL" id="GBRH01268232">
    <property type="protein sequence ID" value="JAD29663.1"/>
    <property type="molecule type" value="Transcribed_RNA"/>
</dbReference>
<evidence type="ECO:0000256" key="1">
    <source>
        <dbReference type="SAM" id="MobiDB-lite"/>
    </source>
</evidence>
<protein>
    <submittedName>
        <fullName evidence="2">Uncharacterized protein</fullName>
    </submittedName>
</protein>
<reference evidence="2" key="2">
    <citation type="journal article" date="2015" name="Data Brief">
        <title>Shoot transcriptome of the giant reed, Arundo donax.</title>
        <authorList>
            <person name="Barrero R.A."/>
            <person name="Guerrero F.D."/>
            <person name="Moolhuijzen P."/>
            <person name="Goolsby J.A."/>
            <person name="Tidwell J."/>
            <person name="Bellgard S.E."/>
            <person name="Bellgard M.I."/>
        </authorList>
    </citation>
    <scope>NUCLEOTIDE SEQUENCE</scope>
    <source>
        <tissue evidence="2">Shoot tissue taken approximately 20 cm above the soil surface</tissue>
    </source>
</reference>
<evidence type="ECO:0000313" key="2">
    <source>
        <dbReference type="EMBL" id="JAD29663.1"/>
    </source>
</evidence>
<proteinExistence type="predicted"/>